<sequence>MASRPHLLRPGTPVLARSPGVLQVGLSGPTLRLPDLPEVRRLLADLTGRGAPGDARAAEAAGELPAAAADALTRLLGAGLALPAPPDAPDPGLAPLLAQAGPDAVRRRAARAASPVAVDAPDALRTVLDPLLSVAGLRVATAADDVRVRLVVADGPAHRDRLDPLVRASVPHLLVTGDATAVRVGPFVHPGRTACLRCVDAHESLRDARLPLLLAQAVAQYAERPPPRDPVLDHLALAWAVRDLARFLEGDEPSTWSTTVDLDPAAAPVLTRWGRHPDCGCAWDDLLDLP</sequence>
<evidence type="ECO:0000313" key="1">
    <source>
        <dbReference type="EMBL" id="GAA1547687.1"/>
    </source>
</evidence>
<evidence type="ECO:0000313" key="2">
    <source>
        <dbReference type="Proteomes" id="UP001500842"/>
    </source>
</evidence>
<accession>A0ABN2BUL5</accession>
<keyword evidence="2" id="KW-1185">Reference proteome</keyword>
<dbReference type="RefSeq" id="WP_141003397.1">
    <property type="nucleotide sequence ID" value="NZ_BAAAOR010000048.1"/>
</dbReference>
<evidence type="ECO:0008006" key="3">
    <source>
        <dbReference type="Google" id="ProtNLM"/>
    </source>
</evidence>
<proteinExistence type="predicted"/>
<organism evidence="1 2">
    <name type="scientific">Nocardioides humi</name>
    <dbReference type="NCBI Taxonomy" id="449461"/>
    <lineage>
        <taxon>Bacteria</taxon>
        <taxon>Bacillati</taxon>
        <taxon>Actinomycetota</taxon>
        <taxon>Actinomycetes</taxon>
        <taxon>Propionibacteriales</taxon>
        <taxon>Nocardioidaceae</taxon>
        <taxon>Nocardioides</taxon>
    </lineage>
</organism>
<protein>
    <recommendedName>
        <fullName evidence="3">Bacteriocin biosynthesis cyclodehydratase domain-containing protein</fullName>
    </recommendedName>
</protein>
<gene>
    <name evidence="1" type="ORF">GCM10009788_57250</name>
</gene>
<dbReference type="Proteomes" id="UP001500842">
    <property type="component" value="Unassembled WGS sequence"/>
</dbReference>
<comment type="caution">
    <text evidence="1">The sequence shown here is derived from an EMBL/GenBank/DDBJ whole genome shotgun (WGS) entry which is preliminary data.</text>
</comment>
<dbReference type="Gene3D" id="3.40.50.720">
    <property type="entry name" value="NAD(P)-binding Rossmann-like Domain"/>
    <property type="match status" value="1"/>
</dbReference>
<dbReference type="EMBL" id="BAAAOR010000048">
    <property type="protein sequence ID" value="GAA1547687.1"/>
    <property type="molecule type" value="Genomic_DNA"/>
</dbReference>
<reference evidence="1 2" key="1">
    <citation type="journal article" date="2019" name="Int. J. Syst. Evol. Microbiol.">
        <title>The Global Catalogue of Microorganisms (GCM) 10K type strain sequencing project: providing services to taxonomists for standard genome sequencing and annotation.</title>
        <authorList>
            <consortium name="The Broad Institute Genomics Platform"/>
            <consortium name="The Broad Institute Genome Sequencing Center for Infectious Disease"/>
            <person name="Wu L."/>
            <person name="Ma J."/>
        </authorList>
    </citation>
    <scope>NUCLEOTIDE SEQUENCE [LARGE SCALE GENOMIC DNA]</scope>
    <source>
        <strain evidence="1 2">JCM 14942</strain>
    </source>
</reference>
<name>A0ABN2BUL5_9ACTN</name>